<evidence type="ECO:0008006" key="3">
    <source>
        <dbReference type="Google" id="ProtNLM"/>
    </source>
</evidence>
<evidence type="ECO:0000313" key="2">
    <source>
        <dbReference type="Proteomes" id="UP000645610"/>
    </source>
</evidence>
<proteinExistence type="predicted"/>
<keyword evidence="2" id="KW-1185">Reference proteome</keyword>
<gene>
    <name evidence="1" type="ORF">I2I01_11840</name>
</gene>
<sequence>MARIIPIIFILGLINWLGSCSSPGRPASGTYPQDPRISTPAGVPRDSATSYFPASASVNPSQDSLAKRMGDCQGEFQGASELLFRFKAPVLSNYYFGHSIYRFLWWPAFRLPVLLTLDLTESKAVLKTQCVNRYPEPMASARQVEAESRPEIERINQLKALIKTCQQVADNQERLASALSRLDYIKLSGTPLIITEKNVVLSQSQVRQFVQLLNQADFWQLPSCKPTFLLDGAYYTLEAHELQRYKVVMRHSPSEKDGFFRCCKFLLDLSPAKP</sequence>
<accession>A0A931FJV7</accession>
<organism evidence="1 2">
    <name type="scientific">Hymenobacter properus</name>
    <dbReference type="NCBI Taxonomy" id="2791026"/>
    <lineage>
        <taxon>Bacteria</taxon>
        <taxon>Pseudomonadati</taxon>
        <taxon>Bacteroidota</taxon>
        <taxon>Cytophagia</taxon>
        <taxon>Cytophagales</taxon>
        <taxon>Hymenobacteraceae</taxon>
        <taxon>Hymenobacter</taxon>
    </lineage>
</organism>
<evidence type="ECO:0000313" key="1">
    <source>
        <dbReference type="EMBL" id="MBF9142333.1"/>
    </source>
</evidence>
<dbReference type="RefSeq" id="WP_196286646.1">
    <property type="nucleotide sequence ID" value="NZ_JADQDP010000002.1"/>
</dbReference>
<dbReference type="EMBL" id="JADQDP010000002">
    <property type="protein sequence ID" value="MBF9142333.1"/>
    <property type="molecule type" value="Genomic_DNA"/>
</dbReference>
<reference evidence="1 2" key="1">
    <citation type="submission" date="2020-11" db="EMBL/GenBank/DDBJ databases">
        <authorList>
            <person name="Kim M.K."/>
        </authorList>
    </citation>
    <scope>NUCLEOTIDE SEQUENCE [LARGE SCALE GENOMIC DNA]</scope>
    <source>
        <strain evidence="1 2">BT439</strain>
    </source>
</reference>
<comment type="caution">
    <text evidence="1">The sequence shown here is derived from an EMBL/GenBank/DDBJ whole genome shotgun (WGS) entry which is preliminary data.</text>
</comment>
<dbReference type="Proteomes" id="UP000645610">
    <property type="component" value="Unassembled WGS sequence"/>
</dbReference>
<protein>
    <recommendedName>
        <fullName evidence="3">Lipoprotein</fullName>
    </recommendedName>
</protein>
<name>A0A931FJV7_9BACT</name>
<dbReference type="PROSITE" id="PS51257">
    <property type="entry name" value="PROKAR_LIPOPROTEIN"/>
    <property type="match status" value="1"/>
</dbReference>
<dbReference type="AlphaFoldDB" id="A0A931FJV7"/>